<evidence type="ECO:0000256" key="1">
    <source>
        <dbReference type="SAM" id="MobiDB-lite"/>
    </source>
</evidence>
<feature type="compositionally biased region" description="Basic and acidic residues" evidence="1">
    <location>
        <begin position="71"/>
        <end position="83"/>
    </location>
</feature>
<keyword evidence="3" id="KW-1185">Reference proteome</keyword>
<name>A0ABQ0M4E0_MYCCL</name>
<feature type="region of interest" description="Disordered" evidence="1">
    <location>
        <begin position="62"/>
        <end position="99"/>
    </location>
</feature>
<feature type="compositionally biased region" description="Pro residues" evidence="1">
    <location>
        <begin position="87"/>
        <end position="99"/>
    </location>
</feature>
<dbReference type="Proteomes" id="UP000815677">
    <property type="component" value="Unassembled WGS sequence"/>
</dbReference>
<feature type="non-terminal residue" evidence="2">
    <location>
        <position position="99"/>
    </location>
</feature>
<feature type="region of interest" description="Disordered" evidence="1">
    <location>
        <begin position="18"/>
        <end position="48"/>
    </location>
</feature>
<protein>
    <submittedName>
        <fullName evidence="2">Uncharacterized protein</fullName>
    </submittedName>
</protein>
<proteinExistence type="predicted"/>
<sequence>MLRGRAEDVVTLPGRLIEGDPECIPYQPPPAAPLDEPAPVPQGQPPIDVSAVDDFLQSIPLQVPSQALVNDNDHGTRETRSRSMSESPPPVPPPIPQSQ</sequence>
<dbReference type="EMBL" id="DF849382">
    <property type="protein sequence ID" value="GAT57041.1"/>
    <property type="molecule type" value="Genomic_DNA"/>
</dbReference>
<organism evidence="2 3">
    <name type="scientific">Mycena chlorophos</name>
    <name type="common">Agaric fungus</name>
    <name type="synonym">Agaricus chlorophos</name>
    <dbReference type="NCBI Taxonomy" id="658473"/>
    <lineage>
        <taxon>Eukaryota</taxon>
        <taxon>Fungi</taxon>
        <taxon>Dikarya</taxon>
        <taxon>Basidiomycota</taxon>
        <taxon>Agaricomycotina</taxon>
        <taxon>Agaricomycetes</taxon>
        <taxon>Agaricomycetidae</taxon>
        <taxon>Agaricales</taxon>
        <taxon>Marasmiineae</taxon>
        <taxon>Mycenaceae</taxon>
        <taxon>Mycena</taxon>
    </lineage>
</organism>
<evidence type="ECO:0000313" key="2">
    <source>
        <dbReference type="EMBL" id="GAT57041.1"/>
    </source>
</evidence>
<evidence type="ECO:0000313" key="3">
    <source>
        <dbReference type="Proteomes" id="UP000815677"/>
    </source>
</evidence>
<feature type="compositionally biased region" description="Pro residues" evidence="1">
    <location>
        <begin position="26"/>
        <end position="44"/>
    </location>
</feature>
<gene>
    <name evidence="2" type="ORF">MCHLO_13624</name>
</gene>
<reference evidence="2" key="1">
    <citation type="submission" date="2014-09" db="EMBL/GenBank/DDBJ databases">
        <title>Genome sequence of the luminous mushroom Mycena chlorophos for searching fungal bioluminescence genes.</title>
        <authorList>
            <person name="Tanaka Y."/>
            <person name="Kasuga D."/>
            <person name="Oba Y."/>
            <person name="Hase S."/>
            <person name="Sato K."/>
            <person name="Oba Y."/>
            <person name="Sakakibara Y."/>
        </authorList>
    </citation>
    <scope>NUCLEOTIDE SEQUENCE</scope>
</reference>
<accession>A0ABQ0M4E0</accession>